<dbReference type="AlphaFoldDB" id="A0A2P2P094"/>
<sequence>MKKKSVNHFYDVRFLLQLH</sequence>
<protein>
    <submittedName>
        <fullName evidence="1">Ubinuclein-1 isoform X2</fullName>
    </submittedName>
</protein>
<organism evidence="1">
    <name type="scientific">Rhizophora mucronata</name>
    <name type="common">Asiatic mangrove</name>
    <dbReference type="NCBI Taxonomy" id="61149"/>
    <lineage>
        <taxon>Eukaryota</taxon>
        <taxon>Viridiplantae</taxon>
        <taxon>Streptophyta</taxon>
        <taxon>Embryophyta</taxon>
        <taxon>Tracheophyta</taxon>
        <taxon>Spermatophyta</taxon>
        <taxon>Magnoliopsida</taxon>
        <taxon>eudicotyledons</taxon>
        <taxon>Gunneridae</taxon>
        <taxon>Pentapetalae</taxon>
        <taxon>rosids</taxon>
        <taxon>fabids</taxon>
        <taxon>Malpighiales</taxon>
        <taxon>Rhizophoraceae</taxon>
        <taxon>Rhizophora</taxon>
    </lineage>
</organism>
<proteinExistence type="predicted"/>
<evidence type="ECO:0000313" key="1">
    <source>
        <dbReference type="EMBL" id="MBX48186.1"/>
    </source>
</evidence>
<dbReference type="EMBL" id="GGEC01067702">
    <property type="protein sequence ID" value="MBX48186.1"/>
    <property type="molecule type" value="Transcribed_RNA"/>
</dbReference>
<accession>A0A2P2P094</accession>
<reference evidence="1" key="1">
    <citation type="submission" date="2018-02" db="EMBL/GenBank/DDBJ databases">
        <title>Rhizophora mucronata_Transcriptome.</title>
        <authorList>
            <person name="Meera S.P."/>
            <person name="Sreeshan A."/>
            <person name="Augustine A."/>
        </authorList>
    </citation>
    <scope>NUCLEOTIDE SEQUENCE</scope>
    <source>
        <tissue evidence="1">Leaf</tissue>
    </source>
</reference>
<name>A0A2P2P094_RHIMU</name>